<keyword evidence="10" id="KW-1185">Reference proteome</keyword>
<dbReference type="Pfam" id="PF06151">
    <property type="entry name" value="Trehalose_recp"/>
    <property type="match status" value="1"/>
</dbReference>
<feature type="transmembrane region" description="Helical" evidence="8">
    <location>
        <begin position="35"/>
        <end position="54"/>
    </location>
</feature>
<dbReference type="GO" id="GO:0008527">
    <property type="term" value="F:taste receptor activity"/>
    <property type="evidence" value="ECO:0007669"/>
    <property type="project" value="InterPro"/>
</dbReference>
<organism evidence="9 10">
    <name type="scientific">Euphydryas editha</name>
    <name type="common">Edith's checkerspot</name>
    <dbReference type="NCBI Taxonomy" id="104508"/>
    <lineage>
        <taxon>Eukaryota</taxon>
        <taxon>Metazoa</taxon>
        <taxon>Ecdysozoa</taxon>
        <taxon>Arthropoda</taxon>
        <taxon>Hexapoda</taxon>
        <taxon>Insecta</taxon>
        <taxon>Pterygota</taxon>
        <taxon>Neoptera</taxon>
        <taxon>Endopterygota</taxon>
        <taxon>Lepidoptera</taxon>
        <taxon>Glossata</taxon>
        <taxon>Ditrysia</taxon>
        <taxon>Papilionoidea</taxon>
        <taxon>Nymphalidae</taxon>
        <taxon>Nymphalinae</taxon>
        <taxon>Euphydryas</taxon>
    </lineage>
</organism>
<proteinExistence type="inferred from homology"/>
<dbReference type="InterPro" id="IPR009318">
    <property type="entry name" value="Gustatory_rcpt"/>
</dbReference>
<evidence type="ECO:0000256" key="8">
    <source>
        <dbReference type="SAM" id="Phobius"/>
    </source>
</evidence>
<gene>
    <name evidence="9" type="ORF">EEDITHA_LOCUS14494</name>
</gene>
<comment type="subcellular location">
    <subcellularLocation>
        <location evidence="1">Cell membrane</location>
        <topology evidence="1">Multi-pass membrane protein</topology>
    </subcellularLocation>
</comment>
<keyword evidence="3" id="KW-1003">Cell membrane</keyword>
<sequence length="348" mass="40441">MLGSLSYHKYYRKRCPKREIQNVFMEIFTMLYNPIGGGVSIYFTICFITNILFVRLSTKWDHLLDLVATSELDEYIDSSMKFKCNFVTVAIMSFSFVEHAIQKTFKILMVYNCHWSDINLHSYQQYLRATYTYAFDLNLPYSIGFGILIQILSLIASFIWSYSHAFIICISFYLTSILELLNKKIISCEGKDLPPSHWRALREDYNRATLLIRSFDDVINSIMFIVTANDLFFVCCQLYYLIGFLIGYEFIVYLIISVIFYTTRFFSVLLIAAKIHTASLVVTPSLYNVATSSYCCEVQRFIEKINGDTVALTGLNFFYTTRDLILSVIGTIVTYELVLLQFQRDQIT</sequence>
<evidence type="ECO:0008006" key="11">
    <source>
        <dbReference type="Google" id="ProtNLM"/>
    </source>
</evidence>
<evidence type="ECO:0000256" key="5">
    <source>
        <dbReference type="ARBA" id="ARBA00022989"/>
    </source>
</evidence>
<reference evidence="9" key="1">
    <citation type="submission" date="2022-03" db="EMBL/GenBank/DDBJ databases">
        <authorList>
            <person name="Tunstrom K."/>
        </authorList>
    </citation>
    <scope>NUCLEOTIDE SEQUENCE</scope>
</reference>
<evidence type="ECO:0000256" key="4">
    <source>
        <dbReference type="ARBA" id="ARBA00022692"/>
    </source>
</evidence>
<dbReference type="GO" id="GO:0050916">
    <property type="term" value="P:sensory perception of sweet taste"/>
    <property type="evidence" value="ECO:0007669"/>
    <property type="project" value="UniProtKB-ARBA"/>
</dbReference>
<name>A0AAU9UPF7_EUPED</name>
<keyword evidence="5 8" id="KW-1133">Transmembrane helix</keyword>
<evidence type="ECO:0000256" key="3">
    <source>
        <dbReference type="ARBA" id="ARBA00022475"/>
    </source>
</evidence>
<dbReference type="GO" id="GO:0005886">
    <property type="term" value="C:plasma membrane"/>
    <property type="evidence" value="ECO:0007669"/>
    <property type="project" value="UniProtKB-SubCell"/>
</dbReference>
<dbReference type="PANTHER" id="PTHR21421:SF29">
    <property type="entry name" value="GUSTATORY RECEPTOR 5A FOR TREHALOSE-RELATED"/>
    <property type="match status" value="1"/>
</dbReference>
<evidence type="ECO:0000313" key="9">
    <source>
        <dbReference type="EMBL" id="CAH2099534.1"/>
    </source>
</evidence>
<keyword evidence="4 8" id="KW-0812">Transmembrane</keyword>
<keyword evidence="6 8" id="KW-0472">Membrane</keyword>
<feature type="transmembrane region" description="Helical" evidence="8">
    <location>
        <begin position="137"/>
        <end position="156"/>
    </location>
</feature>
<dbReference type="Proteomes" id="UP001153954">
    <property type="component" value="Unassembled WGS sequence"/>
</dbReference>
<evidence type="ECO:0000256" key="6">
    <source>
        <dbReference type="ARBA" id="ARBA00023136"/>
    </source>
</evidence>
<accession>A0AAU9UPF7</accession>
<feature type="transmembrane region" description="Helical" evidence="8">
    <location>
        <begin position="162"/>
        <end position="181"/>
    </location>
</feature>
<evidence type="ECO:0000256" key="7">
    <source>
        <dbReference type="ARBA" id="ARBA00023170"/>
    </source>
</evidence>
<protein>
    <recommendedName>
        <fullName evidence="11">Gustatory receptor</fullName>
    </recommendedName>
</protein>
<comment type="similarity">
    <text evidence="2">Belongs to the insect chemoreceptor superfamily. Gustatory receptor (GR) family. Gr5a subfamily.</text>
</comment>
<evidence type="ECO:0000256" key="1">
    <source>
        <dbReference type="ARBA" id="ARBA00004651"/>
    </source>
</evidence>
<keyword evidence="7" id="KW-0675">Receptor</keyword>
<evidence type="ECO:0000256" key="2">
    <source>
        <dbReference type="ARBA" id="ARBA00005327"/>
    </source>
</evidence>
<evidence type="ECO:0000313" key="10">
    <source>
        <dbReference type="Proteomes" id="UP001153954"/>
    </source>
</evidence>
<comment type="caution">
    <text evidence="9">The sequence shown here is derived from an EMBL/GenBank/DDBJ whole genome shotgun (WGS) entry which is preliminary data.</text>
</comment>
<dbReference type="EMBL" id="CAKOGL010000022">
    <property type="protein sequence ID" value="CAH2099534.1"/>
    <property type="molecule type" value="Genomic_DNA"/>
</dbReference>
<dbReference type="AlphaFoldDB" id="A0AAU9UPF7"/>
<dbReference type="PANTHER" id="PTHR21421">
    <property type="entry name" value="GUSTATORY RECEPTOR"/>
    <property type="match status" value="1"/>
</dbReference>